<dbReference type="Pfam" id="PF04003">
    <property type="entry name" value="Utp12"/>
    <property type="match status" value="1"/>
</dbReference>
<evidence type="ECO:0000313" key="4">
    <source>
        <dbReference type="Proteomes" id="UP000023152"/>
    </source>
</evidence>
<keyword evidence="4" id="KW-1185">Reference proteome</keyword>
<feature type="compositionally biased region" description="Polar residues" evidence="1">
    <location>
        <begin position="164"/>
        <end position="188"/>
    </location>
</feature>
<evidence type="ECO:0000313" key="3">
    <source>
        <dbReference type="EMBL" id="ETO34693.1"/>
    </source>
</evidence>
<reference evidence="3 4" key="1">
    <citation type="journal article" date="2013" name="Curr. Biol.">
        <title>The Genome of the Foraminiferan Reticulomyxa filosa.</title>
        <authorList>
            <person name="Glockner G."/>
            <person name="Hulsmann N."/>
            <person name="Schleicher M."/>
            <person name="Noegel A.A."/>
            <person name="Eichinger L."/>
            <person name="Gallinger C."/>
            <person name="Pawlowski J."/>
            <person name="Sierra R."/>
            <person name="Euteneuer U."/>
            <person name="Pillet L."/>
            <person name="Moustafa A."/>
            <person name="Platzer M."/>
            <person name="Groth M."/>
            <person name="Szafranski K."/>
            <person name="Schliwa M."/>
        </authorList>
    </citation>
    <scope>NUCLEOTIDE SEQUENCE [LARGE SCALE GENOMIC DNA]</scope>
</reference>
<evidence type="ECO:0000259" key="2">
    <source>
        <dbReference type="Pfam" id="PF04003"/>
    </source>
</evidence>
<dbReference type="InterPro" id="IPR007148">
    <property type="entry name" value="SSU_processome_Utp12"/>
</dbReference>
<feature type="compositionally biased region" description="Basic and acidic residues" evidence="1">
    <location>
        <begin position="193"/>
        <end position="206"/>
    </location>
</feature>
<evidence type="ECO:0000256" key="1">
    <source>
        <dbReference type="SAM" id="MobiDB-lite"/>
    </source>
</evidence>
<protein>
    <recommendedName>
        <fullName evidence="2">Small-subunit processome Utp12 domain-containing protein</fullName>
    </recommendedName>
</protein>
<dbReference type="Proteomes" id="UP000023152">
    <property type="component" value="Unassembled WGS sequence"/>
</dbReference>
<gene>
    <name evidence="3" type="ORF">RFI_02396</name>
</gene>
<comment type="caution">
    <text evidence="3">The sequence shown here is derived from an EMBL/GenBank/DDBJ whole genome shotgun (WGS) entry which is preliminary data.</text>
</comment>
<proteinExistence type="predicted"/>
<dbReference type="AlphaFoldDB" id="X6P9A3"/>
<feature type="region of interest" description="Disordered" evidence="1">
    <location>
        <begin position="1"/>
        <end position="206"/>
    </location>
</feature>
<feature type="compositionally biased region" description="Basic residues" evidence="1">
    <location>
        <begin position="82"/>
        <end position="103"/>
    </location>
</feature>
<name>X6P9A3_RETFI</name>
<feature type="compositionally biased region" description="Basic and acidic residues" evidence="1">
    <location>
        <begin position="16"/>
        <end position="62"/>
    </location>
</feature>
<feature type="compositionally biased region" description="Polar residues" evidence="1">
    <location>
        <begin position="106"/>
        <end position="121"/>
    </location>
</feature>
<sequence length="389" mass="43600">MKDSEATGSPPKKRSKLDNANKENSAKIPTKVKEVVSKTNEAKNANEVKNANEAKNANEIKKVNKAKSAKIANEVKKQSGSMKKKNRKKTRLTKKSHSTKKKNFAPTKSSEGTKQIPSQSNELDRLIESSGPEKVNESAALHKLNEANQPKTQNESNDPKTKKNIPNPSQPEQQSNKSNKPTESTSPTVLLDKSNDSNKVRTSIELDKPKKAPKVHATAQIVYKSADCLFKDLFCALEHVKENQKGHVAELENVLVQINNVFKHNKQELDNTIEKQEPTKVIALLRDLAHFLKKRSFHCVHWLPLITGLLDKHSNSLSNESIQSSLLLLHQLLDGQLKCLTPIFKLQGRINLLNKQILKVHQTIDHDAISQPVDPLFLDKPLFVHVDDQ</sequence>
<accession>X6P9A3</accession>
<organism evidence="3 4">
    <name type="scientific">Reticulomyxa filosa</name>
    <dbReference type="NCBI Taxonomy" id="46433"/>
    <lineage>
        <taxon>Eukaryota</taxon>
        <taxon>Sar</taxon>
        <taxon>Rhizaria</taxon>
        <taxon>Retaria</taxon>
        <taxon>Foraminifera</taxon>
        <taxon>Monothalamids</taxon>
        <taxon>Reticulomyxidae</taxon>
        <taxon>Reticulomyxa</taxon>
    </lineage>
</organism>
<feature type="domain" description="Small-subunit processome Utp12" evidence="2">
    <location>
        <begin position="263"/>
        <end position="354"/>
    </location>
</feature>
<feature type="compositionally biased region" description="Polar residues" evidence="1">
    <location>
        <begin position="146"/>
        <end position="156"/>
    </location>
</feature>
<dbReference type="EMBL" id="ASPP01002351">
    <property type="protein sequence ID" value="ETO34693.1"/>
    <property type="molecule type" value="Genomic_DNA"/>
</dbReference>